<dbReference type="EMBL" id="JAZAVK010000007">
    <property type="protein sequence ID" value="KAK7432029.1"/>
    <property type="molecule type" value="Genomic_DNA"/>
</dbReference>
<evidence type="ECO:0000256" key="3">
    <source>
        <dbReference type="ARBA" id="ARBA00022801"/>
    </source>
</evidence>
<dbReference type="InterPro" id="IPR050131">
    <property type="entry name" value="Peptidase_S8_subtilisin-like"/>
</dbReference>
<dbReference type="InterPro" id="IPR023827">
    <property type="entry name" value="Peptidase_S8_Asp-AS"/>
</dbReference>
<evidence type="ECO:0000256" key="2">
    <source>
        <dbReference type="ARBA" id="ARBA00022670"/>
    </source>
</evidence>
<organism evidence="7 8">
    <name type="scientific">Neonectria magnoliae</name>
    <dbReference type="NCBI Taxonomy" id="2732573"/>
    <lineage>
        <taxon>Eukaryota</taxon>
        <taxon>Fungi</taxon>
        <taxon>Dikarya</taxon>
        <taxon>Ascomycota</taxon>
        <taxon>Pezizomycotina</taxon>
        <taxon>Sordariomycetes</taxon>
        <taxon>Hypocreomycetidae</taxon>
        <taxon>Hypocreales</taxon>
        <taxon>Nectriaceae</taxon>
        <taxon>Neonectria</taxon>
    </lineage>
</organism>
<evidence type="ECO:0000313" key="8">
    <source>
        <dbReference type="Proteomes" id="UP001498421"/>
    </source>
</evidence>
<evidence type="ECO:0000256" key="4">
    <source>
        <dbReference type="ARBA" id="ARBA00022825"/>
    </source>
</evidence>
<dbReference type="PANTHER" id="PTHR43806:SF11">
    <property type="entry name" value="CEREVISIN-RELATED"/>
    <property type="match status" value="1"/>
</dbReference>
<keyword evidence="3" id="KW-0378">Hydrolase</keyword>
<comment type="caution">
    <text evidence="7">The sequence shown here is derived from an EMBL/GenBank/DDBJ whole genome shotgun (WGS) entry which is preliminary data.</text>
</comment>
<gene>
    <name evidence="7" type="ORF">QQZ08_001319</name>
</gene>
<evidence type="ECO:0000313" key="7">
    <source>
        <dbReference type="EMBL" id="KAK7432029.1"/>
    </source>
</evidence>
<protein>
    <recommendedName>
        <fullName evidence="6">Peptidase S8/S53 domain-containing protein</fullName>
    </recommendedName>
</protein>
<dbReference type="Proteomes" id="UP001498421">
    <property type="component" value="Unassembled WGS sequence"/>
</dbReference>
<dbReference type="CDD" id="cd00306">
    <property type="entry name" value="Peptidases_S8_S53"/>
    <property type="match status" value="1"/>
</dbReference>
<dbReference type="SUPFAM" id="SSF52743">
    <property type="entry name" value="Subtilisin-like"/>
    <property type="match status" value="1"/>
</dbReference>
<evidence type="ECO:0000256" key="1">
    <source>
        <dbReference type="ARBA" id="ARBA00011073"/>
    </source>
</evidence>
<dbReference type="InterPro" id="IPR036852">
    <property type="entry name" value="Peptidase_S8/S53_dom_sf"/>
</dbReference>
<dbReference type="InterPro" id="IPR000209">
    <property type="entry name" value="Peptidase_S8/S53_dom"/>
</dbReference>
<reference evidence="7 8" key="1">
    <citation type="journal article" date="2025" name="Microbiol. Resour. Announc.">
        <title>Draft genome sequences for Neonectria magnoliae and Neonectria punicea, canker pathogens of Liriodendron tulipifera and Acer saccharum in West Virginia.</title>
        <authorList>
            <person name="Petronek H.M."/>
            <person name="Kasson M.T."/>
            <person name="Metheny A.M."/>
            <person name="Stauder C.M."/>
            <person name="Lovett B."/>
            <person name="Lynch S.C."/>
            <person name="Garnas J.R."/>
            <person name="Kasson L.R."/>
            <person name="Stajich J.E."/>
        </authorList>
    </citation>
    <scope>NUCLEOTIDE SEQUENCE [LARGE SCALE GENOMIC DNA]</scope>
    <source>
        <strain evidence="7 8">NRRL 64651</strain>
    </source>
</reference>
<accession>A0ABR1IFE9</accession>
<keyword evidence="8" id="KW-1185">Reference proteome</keyword>
<keyword evidence="4" id="KW-0720">Serine protease</keyword>
<dbReference type="PANTHER" id="PTHR43806">
    <property type="entry name" value="PEPTIDASE S8"/>
    <property type="match status" value="1"/>
</dbReference>
<proteinExistence type="inferred from homology"/>
<dbReference type="Pfam" id="PF00082">
    <property type="entry name" value="Peptidase_S8"/>
    <property type="match status" value="1"/>
</dbReference>
<keyword evidence="2" id="KW-0645">Protease</keyword>
<comment type="caution">
    <text evidence="5">Lacks conserved residue(s) required for the propagation of feature annotation.</text>
</comment>
<dbReference type="PROSITE" id="PS00136">
    <property type="entry name" value="SUBTILASE_ASP"/>
    <property type="match status" value="1"/>
</dbReference>
<comment type="similarity">
    <text evidence="1 5">Belongs to the peptidase S8 family.</text>
</comment>
<name>A0ABR1IFE9_9HYPO</name>
<feature type="domain" description="Peptidase S8/S53" evidence="6">
    <location>
        <begin position="77"/>
        <end position="207"/>
    </location>
</feature>
<dbReference type="Gene3D" id="3.40.50.200">
    <property type="entry name" value="Peptidase S8/S53 domain"/>
    <property type="match status" value="1"/>
</dbReference>
<evidence type="ECO:0000256" key="5">
    <source>
        <dbReference type="PROSITE-ProRule" id="PRU01240"/>
    </source>
</evidence>
<sequence>MGLANRPFLSASTRNCGSVRDVAWASLIWTGYFYNDEMLSRAHFHVEVQKYLSWKVKYQAVYKNFIDPYMQDPPLPVKIAVLDSGVDESHNALDTGQMKMKRNWTSKFKKAIHDLEGHGTFTASLIIDYAPDAELYIAKIAEKEPSPPAIVTEAIKVAMDEWGVDIISLSLEYSTNQIDGDLENAILYARSEDVLLFAAASNISRAHHQAGMLKRKSRMKGMFQKIAKNTQKLISRDDYDYIAVSMFSDNLVGKDKRFIDTVMSELLKR</sequence>
<evidence type="ECO:0000259" key="6">
    <source>
        <dbReference type="Pfam" id="PF00082"/>
    </source>
</evidence>
<dbReference type="PROSITE" id="PS51892">
    <property type="entry name" value="SUBTILASE"/>
    <property type="match status" value="1"/>
</dbReference>